<organism evidence="1">
    <name type="scientific">Streptomyces tendae</name>
    <dbReference type="NCBI Taxonomy" id="1932"/>
    <lineage>
        <taxon>Bacteria</taxon>
        <taxon>Bacillati</taxon>
        <taxon>Actinomycetota</taxon>
        <taxon>Actinomycetes</taxon>
        <taxon>Kitasatosporales</taxon>
        <taxon>Streptomycetaceae</taxon>
        <taxon>Streptomyces</taxon>
    </lineage>
</organism>
<dbReference type="AlphaFoldDB" id="A0A6B3QI81"/>
<accession>A0A6B3QI81</accession>
<sequence length="306" mass="34308">MQEAGYRRTIEELVTLYEVEPDVRDIFVEGRSDRNFLSEYLSDEVGATLCSVYDVSDRVEVPDGELLKAGLLVGKRGRIIWLAQELAQRIPGHESALLVADKDFASLGADPKDEIHGLLYTDFSSMEAYALNDRTLSKFLRVAIGAPDYVTPTSLISAIKPALICLFVIRLCLRDSGTQAVIPAKVLSKWDLDDNSEVKAREVFRLSLDKVPRDEWNGKTPDLLLAEYVACRDKVVGEFRDYINGHDVSVAIVRFLKSECAHVFNADARRPLQTPEVLELVMMSCIEKGHLEAAPMFQALRRWACS</sequence>
<proteinExistence type="predicted"/>
<comment type="caution">
    <text evidence="1">The sequence shown here is derived from an EMBL/GenBank/DDBJ whole genome shotgun (WGS) entry which is preliminary data.</text>
</comment>
<protein>
    <recommendedName>
        <fullName evidence="2">DUF4435 domain-containing protein</fullName>
    </recommendedName>
</protein>
<dbReference type="RefSeq" id="WP_164458657.1">
    <property type="nucleotide sequence ID" value="NZ_JAAIFS010000003.1"/>
</dbReference>
<reference evidence="1" key="1">
    <citation type="journal article" date="2020" name="Microorganisms">
        <title>Isolation, Genomic and Metabolomic Characterization of Streptomyces tendae VITAKN with Quorum Sensing Inhibitory Activity from Southern India.</title>
        <authorList>
            <person name="Ishaque N.M."/>
            <person name="Burgsdorf I."/>
            <person name="Limlingan Malit J.J."/>
            <person name="Saha S."/>
            <person name="Teta R."/>
            <person name="Ewe D."/>
            <person name="Kannabiran K."/>
            <person name="Hrouzek P."/>
            <person name="Steindler L."/>
            <person name="Costantino V."/>
            <person name="Saurav K."/>
        </authorList>
    </citation>
    <scope>NUCLEOTIDE SEQUENCE</scope>
    <source>
        <strain evidence="1">VITAKN</strain>
    </source>
</reference>
<name>A0A6B3QI81_STRTE</name>
<dbReference type="EMBL" id="JAAIFS010000003">
    <property type="protein sequence ID" value="NEV87806.1"/>
    <property type="molecule type" value="Genomic_DNA"/>
</dbReference>
<evidence type="ECO:0000313" key="1">
    <source>
        <dbReference type="EMBL" id="NEV87806.1"/>
    </source>
</evidence>
<evidence type="ECO:0008006" key="2">
    <source>
        <dbReference type="Google" id="ProtNLM"/>
    </source>
</evidence>
<gene>
    <name evidence="1" type="ORF">GUR47_14185</name>
</gene>